<feature type="compositionally biased region" description="Low complexity" evidence="1">
    <location>
        <begin position="168"/>
        <end position="177"/>
    </location>
</feature>
<proteinExistence type="predicted"/>
<name>A0AA38X7F1_9EURO</name>
<dbReference type="AlphaFoldDB" id="A0AA38X7F1"/>
<gene>
    <name evidence="2" type="ORF">H2200_008090</name>
</gene>
<accession>A0AA38X7F1</accession>
<keyword evidence="3" id="KW-1185">Reference proteome</keyword>
<protein>
    <submittedName>
        <fullName evidence="2">Uncharacterized protein</fullName>
    </submittedName>
</protein>
<evidence type="ECO:0000256" key="1">
    <source>
        <dbReference type="SAM" id="MobiDB-lite"/>
    </source>
</evidence>
<feature type="compositionally biased region" description="Polar residues" evidence="1">
    <location>
        <begin position="42"/>
        <end position="58"/>
    </location>
</feature>
<comment type="caution">
    <text evidence="2">The sequence shown here is derived from an EMBL/GenBank/DDBJ whole genome shotgun (WGS) entry which is preliminary data.</text>
</comment>
<organism evidence="2 3">
    <name type="scientific">Cladophialophora chaetospira</name>
    <dbReference type="NCBI Taxonomy" id="386627"/>
    <lineage>
        <taxon>Eukaryota</taxon>
        <taxon>Fungi</taxon>
        <taxon>Dikarya</taxon>
        <taxon>Ascomycota</taxon>
        <taxon>Pezizomycotina</taxon>
        <taxon>Eurotiomycetes</taxon>
        <taxon>Chaetothyriomycetidae</taxon>
        <taxon>Chaetothyriales</taxon>
        <taxon>Herpotrichiellaceae</taxon>
        <taxon>Cladophialophora</taxon>
    </lineage>
</organism>
<sequence length="286" mass="30091">MAPVPVHTASPLNTNVPSHAFGTSPSTAAARYTPYESETAAHPTSTRSLNGSPVQSAQPGARPAIPQPTNMAANASNSRLEPTPTAPIGSSTSDSPPPPQPGAVPLPPSNAPTRDSGPAPPRPFEIPTLPQAQTITRAPPLPMQSPSTYGTIYTPTRSVPPASTTCISTSPRPSYSSPYTLPHVPKIQDLSHPPGYQQDHHSSFDDKPIESCQETDYRATLSPLSASRRGAGILDLDWTFSSPNGSSNNSDTVVQTAMSWARAAGKRLSMTEKQVWKAINGGEDES</sequence>
<feature type="region of interest" description="Disordered" evidence="1">
    <location>
        <begin position="1"/>
        <end position="177"/>
    </location>
</feature>
<feature type="compositionally biased region" description="Pro residues" evidence="1">
    <location>
        <begin position="95"/>
        <end position="110"/>
    </location>
</feature>
<evidence type="ECO:0000313" key="3">
    <source>
        <dbReference type="Proteomes" id="UP001172673"/>
    </source>
</evidence>
<dbReference type="EMBL" id="JAPDRK010000011">
    <property type="protein sequence ID" value="KAJ9608011.1"/>
    <property type="molecule type" value="Genomic_DNA"/>
</dbReference>
<evidence type="ECO:0000313" key="2">
    <source>
        <dbReference type="EMBL" id="KAJ9608011.1"/>
    </source>
</evidence>
<dbReference type="Proteomes" id="UP001172673">
    <property type="component" value="Unassembled WGS sequence"/>
</dbReference>
<feature type="compositionally biased region" description="Polar residues" evidence="1">
    <location>
        <begin position="10"/>
        <end position="27"/>
    </location>
</feature>
<reference evidence="2" key="1">
    <citation type="submission" date="2022-10" db="EMBL/GenBank/DDBJ databases">
        <title>Culturing micro-colonial fungi from biological soil crusts in the Mojave desert and describing Neophaeococcomyces mojavensis, and introducing the new genera and species Taxawa tesnikishii.</title>
        <authorList>
            <person name="Kurbessoian T."/>
            <person name="Stajich J.E."/>
        </authorList>
    </citation>
    <scope>NUCLEOTIDE SEQUENCE</scope>
    <source>
        <strain evidence="2">TK_41</strain>
    </source>
</reference>
<feature type="compositionally biased region" description="Polar residues" evidence="1">
    <location>
        <begin position="67"/>
        <end position="80"/>
    </location>
</feature>
<feature type="compositionally biased region" description="Polar residues" evidence="1">
    <location>
        <begin position="144"/>
        <end position="167"/>
    </location>
</feature>